<protein>
    <submittedName>
        <fullName evidence="2">Uncharacterized protein</fullName>
    </submittedName>
</protein>
<feature type="non-terminal residue" evidence="2">
    <location>
        <position position="1"/>
    </location>
</feature>
<feature type="transmembrane region" description="Helical" evidence="1">
    <location>
        <begin position="38"/>
        <end position="57"/>
    </location>
</feature>
<gene>
    <name evidence="2" type="ORF">METZ01_LOCUS16355</name>
</gene>
<evidence type="ECO:0000256" key="1">
    <source>
        <dbReference type="SAM" id="Phobius"/>
    </source>
</evidence>
<accession>A0A381P992</accession>
<name>A0A381P992_9ZZZZ</name>
<dbReference type="EMBL" id="UINC01000917">
    <property type="protein sequence ID" value="SUZ63501.1"/>
    <property type="molecule type" value="Genomic_DNA"/>
</dbReference>
<proteinExistence type="predicted"/>
<feature type="transmembrane region" description="Helical" evidence="1">
    <location>
        <begin position="63"/>
        <end position="81"/>
    </location>
</feature>
<keyword evidence="1" id="KW-1133">Transmembrane helix</keyword>
<sequence length="121" mass="13268">VATVVAVLGLFMIVLGSVVMVVPWGVTRLALLHQGRQYFAIAAVRLVVGLVLLMVAAETRLPMFLRFFGTLVLFSGVMMLLVGRERIRSFSQWLSHRPHALVRLGGLFVVAIGATLFYAVT</sequence>
<feature type="transmembrane region" description="Helical" evidence="1">
    <location>
        <begin position="6"/>
        <end position="26"/>
    </location>
</feature>
<keyword evidence="1" id="KW-0472">Membrane</keyword>
<organism evidence="2">
    <name type="scientific">marine metagenome</name>
    <dbReference type="NCBI Taxonomy" id="408172"/>
    <lineage>
        <taxon>unclassified sequences</taxon>
        <taxon>metagenomes</taxon>
        <taxon>ecological metagenomes</taxon>
    </lineage>
</organism>
<evidence type="ECO:0000313" key="2">
    <source>
        <dbReference type="EMBL" id="SUZ63501.1"/>
    </source>
</evidence>
<feature type="transmembrane region" description="Helical" evidence="1">
    <location>
        <begin position="101"/>
        <end position="120"/>
    </location>
</feature>
<dbReference type="AlphaFoldDB" id="A0A381P992"/>
<keyword evidence="1" id="KW-0812">Transmembrane</keyword>
<reference evidence="2" key="1">
    <citation type="submission" date="2018-05" db="EMBL/GenBank/DDBJ databases">
        <authorList>
            <person name="Lanie J.A."/>
            <person name="Ng W.-L."/>
            <person name="Kazmierczak K.M."/>
            <person name="Andrzejewski T.M."/>
            <person name="Davidsen T.M."/>
            <person name="Wayne K.J."/>
            <person name="Tettelin H."/>
            <person name="Glass J.I."/>
            <person name="Rusch D."/>
            <person name="Podicherti R."/>
            <person name="Tsui H.-C.T."/>
            <person name="Winkler M.E."/>
        </authorList>
    </citation>
    <scope>NUCLEOTIDE SEQUENCE</scope>
</reference>